<dbReference type="KEGG" id="amx:AM2010_1069"/>
<protein>
    <recommendedName>
        <fullName evidence="4">Pr6Pr family membrane protein</fullName>
    </recommendedName>
</protein>
<evidence type="ECO:0000256" key="1">
    <source>
        <dbReference type="SAM" id="Phobius"/>
    </source>
</evidence>
<keyword evidence="1" id="KW-0472">Membrane</keyword>
<feature type="transmembrane region" description="Helical" evidence="1">
    <location>
        <begin position="182"/>
        <end position="204"/>
    </location>
</feature>
<evidence type="ECO:0000313" key="3">
    <source>
        <dbReference type="Proteomes" id="UP000037643"/>
    </source>
</evidence>
<feature type="transmembrane region" description="Helical" evidence="1">
    <location>
        <begin position="149"/>
        <end position="170"/>
    </location>
</feature>
<keyword evidence="3" id="KW-1185">Reference proteome</keyword>
<feature type="transmembrane region" description="Helical" evidence="1">
    <location>
        <begin position="20"/>
        <end position="39"/>
    </location>
</feature>
<dbReference type="PATRIC" id="fig|543877.4.peg.1084"/>
<dbReference type="STRING" id="543877.AM2010_1069"/>
<evidence type="ECO:0008006" key="4">
    <source>
        <dbReference type="Google" id="ProtNLM"/>
    </source>
</evidence>
<feature type="transmembrane region" description="Helical" evidence="1">
    <location>
        <begin position="119"/>
        <end position="137"/>
    </location>
</feature>
<dbReference type="AlphaFoldDB" id="A0A0G3X961"/>
<feature type="transmembrane region" description="Helical" evidence="1">
    <location>
        <begin position="51"/>
        <end position="75"/>
    </location>
</feature>
<feature type="transmembrane region" description="Helical" evidence="1">
    <location>
        <begin position="82"/>
        <end position="107"/>
    </location>
</feature>
<dbReference type="InterPro" id="IPR049713">
    <property type="entry name" value="Pr6Pr-like"/>
</dbReference>
<name>A0A0G3X961_9SPHN</name>
<reference evidence="2 3" key="1">
    <citation type="submission" date="2015-06" db="EMBL/GenBank/DDBJ databases">
        <authorList>
            <person name="Kim K.M."/>
        </authorList>
    </citation>
    <scope>NUCLEOTIDE SEQUENCE [LARGE SCALE GENOMIC DNA]</scope>
    <source>
        <strain evidence="2 3">KCTC 22370</strain>
    </source>
</reference>
<dbReference type="RefSeq" id="WP_082132966.1">
    <property type="nucleotide sequence ID" value="NZ_CP011805.1"/>
</dbReference>
<proteinExistence type="predicted"/>
<keyword evidence="1" id="KW-0812">Transmembrane</keyword>
<keyword evidence="1" id="KW-1133">Transmembrane helix</keyword>
<gene>
    <name evidence="2" type="ORF">AM2010_1069</name>
</gene>
<dbReference type="EMBL" id="CP011805">
    <property type="protein sequence ID" value="AKM07144.1"/>
    <property type="molecule type" value="Genomic_DNA"/>
</dbReference>
<organism evidence="2 3">
    <name type="scientific">Pelagerythrobacter marensis</name>
    <dbReference type="NCBI Taxonomy" id="543877"/>
    <lineage>
        <taxon>Bacteria</taxon>
        <taxon>Pseudomonadati</taxon>
        <taxon>Pseudomonadota</taxon>
        <taxon>Alphaproteobacteria</taxon>
        <taxon>Sphingomonadales</taxon>
        <taxon>Erythrobacteraceae</taxon>
        <taxon>Pelagerythrobacter</taxon>
    </lineage>
</organism>
<dbReference type="Proteomes" id="UP000037643">
    <property type="component" value="Chromosome"/>
</dbReference>
<sequence length="223" mass="23416">MLLQSDEGFSTGAIGGSARVGAAVIALIAALALGLQVFVSTGLLGSPGAAIWRMLGMFTVLTNILVLGTFALIAVRGKAPGAFWMFALTLWILIVGIVYHALLAHLWRPEGAAWWADQGLHSATPIAVALWWGLFSAKTTLSWRHAAMALGWPILYLAYALVRGAMTGFYPYPFIDLDALGAGMLAFNVVALCVAFWIGGLLLITATRLMPRNGAGSATAGAA</sequence>
<dbReference type="NCBIfam" id="NF038065">
    <property type="entry name" value="Pr6Pr"/>
    <property type="match status" value="1"/>
</dbReference>
<accession>A0A0G3X961</accession>
<evidence type="ECO:0000313" key="2">
    <source>
        <dbReference type="EMBL" id="AKM07144.1"/>
    </source>
</evidence>